<dbReference type="Proteomes" id="UP001231166">
    <property type="component" value="Chromosome"/>
</dbReference>
<evidence type="ECO:0000313" key="2">
    <source>
        <dbReference type="EMBL" id="WLF44549.1"/>
    </source>
</evidence>
<organism evidence="2 4">
    <name type="scientific">Rhodococcus opacus</name>
    <name type="common">Nocardia opaca</name>
    <dbReference type="NCBI Taxonomy" id="37919"/>
    <lineage>
        <taxon>Bacteria</taxon>
        <taxon>Bacillati</taxon>
        <taxon>Actinomycetota</taxon>
        <taxon>Actinomycetes</taxon>
        <taxon>Mycobacteriales</taxon>
        <taxon>Nocardiaceae</taxon>
        <taxon>Rhodococcus</taxon>
    </lineage>
</organism>
<sequence length="91" mass="10142">MFNSQSRETGAIDRKKVSHASFDAELSTSRVAEYLDLARQWKPFGGVPEEEIFVRFGVSKTDFDDAVIAADRMAAQAADRKISARIGGRQY</sequence>
<dbReference type="RefSeq" id="WP_269592776.1">
    <property type="nucleotide sequence ID" value="NZ_CP130953.1"/>
</dbReference>
<accession>A0AAX3Y7S1</accession>
<keyword evidence="3" id="KW-1185">Reference proteome</keyword>
<proteinExistence type="predicted"/>
<protein>
    <recommendedName>
        <fullName evidence="5">DUF3263 domain-containing protein</fullName>
    </recommendedName>
</protein>
<gene>
    <name evidence="1" type="ORF">O4328_41440</name>
    <name evidence="2" type="ORF">Q5707_21590</name>
</gene>
<evidence type="ECO:0008006" key="5">
    <source>
        <dbReference type="Google" id="ProtNLM"/>
    </source>
</evidence>
<dbReference type="AlphaFoldDB" id="A0AAX3Y7S1"/>
<dbReference type="Proteomes" id="UP001066327">
    <property type="component" value="Unassembled WGS sequence"/>
</dbReference>
<dbReference type="EMBL" id="CP130953">
    <property type="protein sequence ID" value="WLF44549.1"/>
    <property type="molecule type" value="Genomic_DNA"/>
</dbReference>
<reference evidence="1" key="1">
    <citation type="submission" date="2022-12" db="EMBL/GenBank/DDBJ databases">
        <authorList>
            <person name="Krivoruchko A.V."/>
            <person name="Elkin A."/>
        </authorList>
    </citation>
    <scope>NUCLEOTIDE SEQUENCE</scope>
    <source>
        <strain evidence="1">IEGM 249</strain>
    </source>
</reference>
<evidence type="ECO:0000313" key="1">
    <source>
        <dbReference type="EMBL" id="MCZ4590024.1"/>
    </source>
</evidence>
<evidence type="ECO:0000313" key="4">
    <source>
        <dbReference type="Proteomes" id="UP001231166"/>
    </source>
</evidence>
<dbReference type="EMBL" id="JAPWIS010000040">
    <property type="protein sequence ID" value="MCZ4590024.1"/>
    <property type="molecule type" value="Genomic_DNA"/>
</dbReference>
<reference evidence="2" key="2">
    <citation type="submission" date="2023-07" db="EMBL/GenBank/DDBJ databases">
        <title>Genomic analysis of Rhodococcus opacus VOC-14 with glycol ethers degradation activity.</title>
        <authorList>
            <person name="Narkevich D.A."/>
            <person name="Hlushen A.M."/>
            <person name="Akhremchuk A.E."/>
            <person name="Sikolenko M.A."/>
            <person name="Valentovich L.N."/>
        </authorList>
    </citation>
    <scope>NUCLEOTIDE SEQUENCE</scope>
    <source>
        <strain evidence="2">VOC-14</strain>
    </source>
</reference>
<name>A0AAX3Y7S1_RHOOP</name>
<evidence type="ECO:0000313" key="3">
    <source>
        <dbReference type="Proteomes" id="UP001066327"/>
    </source>
</evidence>